<dbReference type="Proteomes" id="UP000734854">
    <property type="component" value="Unassembled WGS sequence"/>
</dbReference>
<dbReference type="PANTHER" id="PTHR33415:SF12">
    <property type="entry name" value="PROTEIN EMBRYO DEFECTIVE 514"/>
    <property type="match status" value="1"/>
</dbReference>
<dbReference type="AlphaFoldDB" id="A0A8J5ILS6"/>
<feature type="compositionally biased region" description="Basic and acidic residues" evidence="1">
    <location>
        <begin position="53"/>
        <end position="77"/>
    </location>
</feature>
<proteinExistence type="predicted"/>
<reference evidence="2 3" key="1">
    <citation type="submission" date="2020-08" db="EMBL/GenBank/DDBJ databases">
        <title>Plant Genome Project.</title>
        <authorList>
            <person name="Zhang R.-G."/>
        </authorList>
    </citation>
    <scope>NUCLEOTIDE SEQUENCE [LARGE SCALE GENOMIC DNA]</scope>
    <source>
        <tissue evidence="2">Rhizome</tissue>
    </source>
</reference>
<dbReference type="FunFam" id="3.10.450.40:FF:000016">
    <property type="entry name" value="Predicted protein"/>
    <property type="match status" value="1"/>
</dbReference>
<feature type="region of interest" description="Disordered" evidence="1">
    <location>
        <begin position="33"/>
        <end position="91"/>
    </location>
</feature>
<feature type="compositionally biased region" description="Basic residues" evidence="1">
    <location>
        <begin position="230"/>
        <end position="248"/>
    </location>
</feature>
<protein>
    <recommendedName>
        <fullName evidence="4">Protein DCL, chloroplastic</fullName>
    </recommendedName>
</protein>
<gene>
    <name evidence="2" type="ORF">ZIOFF_002392</name>
</gene>
<evidence type="ECO:0000313" key="2">
    <source>
        <dbReference type="EMBL" id="KAG6537305.1"/>
    </source>
</evidence>
<dbReference type="PANTHER" id="PTHR33415">
    <property type="entry name" value="PROTEIN EMBRYO DEFECTIVE 514"/>
    <property type="match status" value="1"/>
</dbReference>
<organism evidence="2 3">
    <name type="scientific">Zingiber officinale</name>
    <name type="common">Ginger</name>
    <name type="synonym">Amomum zingiber</name>
    <dbReference type="NCBI Taxonomy" id="94328"/>
    <lineage>
        <taxon>Eukaryota</taxon>
        <taxon>Viridiplantae</taxon>
        <taxon>Streptophyta</taxon>
        <taxon>Embryophyta</taxon>
        <taxon>Tracheophyta</taxon>
        <taxon>Spermatophyta</taxon>
        <taxon>Magnoliopsida</taxon>
        <taxon>Liliopsida</taxon>
        <taxon>Zingiberales</taxon>
        <taxon>Zingiberaceae</taxon>
        <taxon>Zingiber</taxon>
    </lineage>
</organism>
<evidence type="ECO:0000313" key="3">
    <source>
        <dbReference type="Proteomes" id="UP000734854"/>
    </source>
</evidence>
<evidence type="ECO:0008006" key="4">
    <source>
        <dbReference type="Google" id="ProtNLM"/>
    </source>
</evidence>
<dbReference type="GO" id="GO:0009507">
    <property type="term" value="C:chloroplast"/>
    <property type="evidence" value="ECO:0007669"/>
    <property type="project" value="TreeGrafter"/>
</dbReference>
<evidence type="ECO:0000256" key="1">
    <source>
        <dbReference type="SAM" id="MobiDB-lite"/>
    </source>
</evidence>
<dbReference type="GO" id="GO:0017126">
    <property type="term" value="P:nucleologenesis"/>
    <property type="evidence" value="ECO:0007669"/>
    <property type="project" value="TreeGrafter"/>
</dbReference>
<dbReference type="GO" id="GO:1901259">
    <property type="term" value="P:chloroplast rRNA processing"/>
    <property type="evidence" value="ECO:0007669"/>
    <property type="project" value="TreeGrafter"/>
</dbReference>
<dbReference type="Pfam" id="PF11523">
    <property type="entry name" value="DUF3223"/>
    <property type="match status" value="1"/>
</dbReference>
<comment type="caution">
    <text evidence="2">The sequence shown here is derived from an EMBL/GenBank/DDBJ whole genome shotgun (WGS) entry which is preliminary data.</text>
</comment>
<name>A0A8J5ILS6_ZINOF</name>
<sequence length="248" mass="27521">MEKVRVLPTRTSIARCSVASVFFFRHMAEEVSEKPQLVEGDEIAAEGMTAESEGLKKREREEVDKEDSDSKKHKVEESLEEGDTDGLDGKEEAGVDMEVGRNEEESEAAGATVGPKVFGSSVEMFEYFLKLLRSWSTNLNLNKYEHLVLLDLLKKGHPEPAKKIGVGIDAFQVRFHPTWKSRCFFVVHADGSADDFSFRKCVDKILPLPDNMKADSSSGHSFGDRNGSRGGRRGGRGHGRRGGGGFRR</sequence>
<feature type="region of interest" description="Disordered" evidence="1">
    <location>
        <begin position="212"/>
        <end position="248"/>
    </location>
</feature>
<accession>A0A8J5ILS6</accession>
<dbReference type="OrthoDB" id="409625at2759"/>
<dbReference type="EMBL" id="JACMSC010000001">
    <property type="protein sequence ID" value="KAG6537305.1"/>
    <property type="molecule type" value="Genomic_DNA"/>
</dbReference>
<dbReference type="GO" id="GO:0005634">
    <property type="term" value="C:nucleus"/>
    <property type="evidence" value="ECO:0007669"/>
    <property type="project" value="TreeGrafter"/>
</dbReference>
<keyword evidence="3" id="KW-1185">Reference proteome</keyword>
<dbReference type="InterPro" id="IPR044673">
    <property type="entry name" value="DCL-like"/>
</dbReference>
<dbReference type="GO" id="GO:0009658">
    <property type="term" value="P:chloroplast organization"/>
    <property type="evidence" value="ECO:0007669"/>
    <property type="project" value="TreeGrafter"/>
</dbReference>